<gene>
    <name evidence="4" type="ORF">SAMN05444007_107150</name>
</gene>
<dbReference type="Proteomes" id="UP000199379">
    <property type="component" value="Unassembled WGS sequence"/>
</dbReference>
<dbReference type="InterPro" id="IPR011990">
    <property type="entry name" value="TPR-like_helical_dom_sf"/>
</dbReference>
<dbReference type="Gene3D" id="1.25.40.10">
    <property type="entry name" value="Tetratricopeptide repeat domain"/>
    <property type="match status" value="2"/>
</dbReference>
<evidence type="ECO:0000256" key="2">
    <source>
        <dbReference type="SAM" id="Phobius"/>
    </source>
</evidence>
<evidence type="ECO:0000259" key="3">
    <source>
        <dbReference type="PROSITE" id="PS50125"/>
    </source>
</evidence>
<accession>A0A1H7BRJ3</accession>
<evidence type="ECO:0000313" key="5">
    <source>
        <dbReference type="Proteomes" id="UP000199379"/>
    </source>
</evidence>
<dbReference type="Pfam" id="PF00211">
    <property type="entry name" value="Guanylate_cyc"/>
    <property type="match status" value="1"/>
</dbReference>
<keyword evidence="2" id="KW-0812">Transmembrane</keyword>
<protein>
    <submittedName>
        <fullName evidence="4">TolB amino-terminal domain-containing protein</fullName>
    </submittedName>
</protein>
<evidence type="ECO:0000313" key="4">
    <source>
        <dbReference type="EMBL" id="SEJ80068.1"/>
    </source>
</evidence>
<dbReference type="InterPro" id="IPR029787">
    <property type="entry name" value="Nucleotide_cyclase"/>
</dbReference>
<dbReference type="GO" id="GO:0006171">
    <property type="term" value="P:cAMP biosynthetic process"/>
    <property type="evidence" value="ECO:0007669"/>
    <property type="project" value="TreeGrafter"/>
</dbReference>
<organism evidence="4 5">
    <name type="scientific">Cribrihabitans marinus</name>
    <dbReference type="NCBI Taxonomy" id="1227549"/>
    <lineage>
        <taxon>Bacteria</taxon>
        <taxon>Pseudomonadati</taxon>
        <taxon>Pseudomonadota</taxon>
        <taxon>Alphaproteobacteria</taxon>
        <taxon>Rhodobacterales</taxon>
        <taxon>Paracoccaceae</taxon>
        <taxon>Cribrihabitans</taxon>
    </lineage>
</organism>
<feature type="transmembrane region" description="Helical" evidence="2">
    <location>
        <begin position="193"/>
        <end position="211"/>
    </location>
</feature>
<dbReference type="Gene3D" id="3.40.50.10070">
    <property type="entry name" value="TolB, N-terminal domain"/>
    <property type="match status" value="1"/>
</dbReference>
<keyword evidence="2" id="KW-1133">Transmembrane helix</keyword>
<feature type="domain" description="Guanylate cyclase" evidence="3">
    <location>
        <begin position="7"/>
        <end position="122"/>
    </location>
</feature>
<reference evidence="4 5" key="1">
    <citation type="submission" date="2016-10" db="EMBL/GenBank/DDBJ databases">
        <authorList>
            <person name="de Groot N.N."/>
        </authorList>
    </citation>
    <scope>NUCLEOTIDE SEQUENCE [LARGE SCALE GENOMIC DNA]</scope>
    <source>
        <strain evidence="4 5">DSM 29340</strain>
    </source>
</reference>
<proteinExistence type="predicted"/>
<dbReference type="PANTHER" id="PTHR43081:SF19">
    <property type="entry name" value="PH-SENSITIVE ADENYLATE CYCLASE RV1264"/>
    <property type="match status" value="1"/>
</dbReference>
<feature type="repeat" description="TPR" evidence="1">
    <location>
        <begin position="460"/>
        <end position="493"/>
    </location>
</feature>
<dbReference type="SUPFAM" id="SSF48452">
    <property type="entry name" value="TPR-like"/>
    <property type="match status" value="1"/>
</dbReference>
<dbReference type="PANTHER" id="PTHR43081">
    <property type="entry name" value="ADENYLATE CYCLASE, TERMINAL-DIFFERENTIATION SPECIFIC-RELATED"/>
    <property type="match status" value="1"/>
</dbReference>
<dbReference type="SUPFAM" id="SSF55073">
    <property type="entry name" value="Nucleotide cyclase"/>
    <property type="match status" value="1"/>
</dbReference>
<dbReference type="PROSITE" id="PS50125">
    <property type="entry name" value="GUANYLATE_CYCLASE_2"/>
    <property type="match status" value="1"/>
</dbReference>
<name>A0A1H7BRJ3_9RHOB</name>
<dbReference type="PROSITE" id="PS50005">
    <property type="entry name" value="TPR"/>
    <property type="match status" value="1"/>
</dbReference>
<dbReference type="InterPro" id="IPR050697">
    <property type="entry name" value="Adenylyl/Guanylyl_Cyclase_3/4"/>
</dbReference>
<dbReference type="Gene3D" id="3.30.70.1230">
    <property type="entry name" value="Nucleotide cyclase"/>
    <property type="match status" value="1"/>
</dbReference>
<dbReference type="CDD" id="cd07302">
    <property type="entry name" value="CHD"/>
    <property type="match status" value="1"/>
</dbReference>
<keyword evidence="2" id="KW-0472">Membrane</keyword>
<dbReference type="STRING" id="1227549.SAMN05444007_107150"/>
<sequence>MERRLAAILAADVVGYSRLIRNDEAGTLEIVRTHRERLFEPIVSARNGRIVKLMGDGLLIEFASAVEAVLCAVEMQHFVGIENEDLPDDAQVRYRIGLNVGDIVVDQDDIQGDGVNIAARLESLAEPAGICMSVNVFDQVKGKLDLTIEDAGMHQVKNMADPLHVFRLALDEKATALVSPIVRSAAKPSRRRFAAAIGVVLALVLGVAAWWQPWGPAPTSSANGDQFLPASGKPSIAVMAFDNLNNDPSQDYLSDGLSENILTALSRFSDFFVVARNSTFTYKDKPTDVQQIAQELGVRYIVEGSVQIAGERLRANAQLIDATTGKHLWAEQYDRDLQDIFEVQDEITRTVASTLSTSINLAEYDRLKHQPTESLGAYELSRRAQEHSFEFSKTDNIQARRLSEQAIALDPNFAGAYAELAWAHAFGYRFGWSENLSREESLDLAFEMARKAIDLEPLNFAGYAVLAYVTMYSGDLDRAVTLYDKAISLNPNSAGTLVNSTDPLVYSGRAEEAVERMRSAIRLNPHHPDWYLWNLGWAQYFAEDYAGALASIEKMNEVPDRLRRTLAPILLRLEREEEARTLIDQFLADNPDYSIEEASQAPFESDDYLNRWLDDLRRLGVPET</sequence>
<keyword evidence="1" id="KW-0802">TPR repeat</keyword>
<keyword evidence="5" id="KW-1185">Reference proteome</keyword>
<dbReference type="GO" id="GO:0004016">
    <property type="term" value="F:adenylate cyclase activity"/>
    <property type="evidence" value="ECO:0007669"/>
    <property type="project" value="UniProtKB-ARBA"/>
</dbReference>
<evidence type="ECO:0000256" key="1">
    <source>
        <dbReference type="PROSITE-ProRule" id="PRU00339"/>
    </source>
</evidence>
<dbReference type="InterPro" id="IPR019734">
    <property type="entry name" value="TPR_rpt"/>
</dbReference>
<dbReference type="AlphaFoldDB" id="A0A1H7BRJ3"/>
<dbReference type="InterPro" id="IPR001054">
    <property type="entry name" value="A/G_cyclase"/>
</dbReference>
<dbReference type="GO" id="GO:0035556">
    <property type="term" value="P:intracellular signal transduction"/>
    <property type="evidence" value="ECO:0007669"/>
    <property type="project" value="InterPro"/>
</dbReference>
<dbReference type="RefSeq" id="WP_188569644.1">
    <property type="nucleotide sequence ID" value="NZ_BMGV01000007.1"/>
</dbReference>
<dbReference type="EMBL" id="FNYD01000007">
    <property type="protein sequence ID" value="SEJ80068.1"/>
    <property type="molecule type" value="Genomic_DNA"/>
</dbReference>
<dbReference type="Pfam" id="PF13181">
    <property type="entry name" value="TPR_8"/>
    <property type="match status" value="1"/>
</dbReference>